<proteinExistence type="predicted"/>
<dbReference type="Proteomes" id="UP000077069">
    <property type="component" value="Unassembled WGS sequence"/>
</dbReference>
<dbReference type="InParanoid" id="A0A177CHT9"/>
<sequence length="242" mass="27634">MILSWRMDFLASRPCAEIVRSSHHVAIPSLVRPFVPQVCASLHVGAAFDWSYEPKRASSVTLISRTCDRSLLLGQWTISTQTLCANSLHQNIQLFQLIARLISYLILCDFLEPLTPYGKLFSANRLYLCVGRRKRRVHNARLSKDRCTRGWYVRSWRRTKRSNIGTRGSDTESTAAEWNGTLEASFAWKFSHLRSRWVSGLHGLFMDMYDLKCITLGAPLATDRSSSEHHSSRSCVYHPSVL</sequence>
<keyword evidence="3" id="KW-1185">Reference proteome</keyword>
<evidence type="ECO:0000313" key="2">
    <source>
        <dbReference type="EMBL" id="OAG06370.1"/>
    </source>
</evidence>
<dbReference type="RefSeq" id="XP_018036735.1">
    <property type="nucleotide sequence ID" value="XM_018187339.1"/>
</dbReference>
<dbReference type="AlphaFoldDB" id="A0A177CHT9"/>
<dbReference type="GeneID" id="28770825"/>
<name>A0A177CHT9_9PLEO</name>
<evidence type="ECO:0000256" key="1">
    <source>
        <dbReference type="SAM" id="MobiDB-lite"/>
    </source>
</evidence>
<accession>A0A177CHT9</accession>
<reference evidence="2 3" key="1">
    <citation type="submission" date="2016-05" db="EMBL/GenBank/DDBJ databases">
        <title>Comparative analysis of secretome profiles of manganese(II)-oxidizing ascomycete fungi.</title>
        <authorList>
            <consortium name="DOE Joint Genome Institute"/>
            <person name="Zeiner C.A."/>
            <person name="Purvine S.O."/>
            <person name="Zink E.M."/>
            <person name="Wu S."/>
            <person name="Pasa-Tolic L."/>
            <person name="Chaput D.L."/>
            <person name="Haridas S."/>
            <person name="Grigoriev I.V."/>
            <person name="Santelli C.M."/>
            <person name="Hansel C.M."/>
        </authorList>
    </citation>
    <scope>NUCLEOTIDE SEQUENCE [LARGE SCALE GENOMIC DNA]</scope>
    <source>
        <strain evidence="2 3">AP3s5-JAC2a</strain>
    </source>
</reference>
<protein>
    <submittedName>
        <fullName evidence="2">Uncharacterized protein</fullName>
    </submittedName>
</protein>
<evidence type="ECO:0000313" key="3">
    <source>
        <dbReference type="Proteomes" id="UP000077069"/>
    </source>
</evidence>
<feature type="region of interest" description="Disordered" evidence="1">
    <location>
        <begin position="223"/>
        <end position="242"/>
    </location>
</feature>
<organism evidence="2 3">
    <name type="scientific">Paraphaeosphaeria sporulosa</name>
    <dbReference type="NCBI Taxonomy" id="1460663"/>
    <lineage>
        <taxon>Eukaryota</taxon>
        <taxon>Fungi</taxon>
        <taxon>Dikarya</taxon>
        <taxon>Ascomycota</taxon>
        <taxon>Pezizomycotina</taxon>
        <taxon>Dothideomycetes</taxon>
        <taxon>Pleosporomycetidae</taxon>
        <taxon>Pleosporales</taxon>
        <taxon>Massarineae</taxon>
        <taxon>Didymosphaeriaceae</taxon>
        <taxon>Paraphaeosphaeria</taxon>
    </lineage>
</organism>
<dbReference type="EMBL" id="KV441552">
    <property type="protein sequence ID" value="OAG06370.1"/>
    <property type="molecule type" value="Genomic_DNA"/>
</dbReference>
<gene>
    <name evidence="2" type="ORF">CC84DRAFT_762245</name>
</gene>